<dbReference type="GO" id="GO:0005525">
    <property type="term" value="F:GTP binding"/>
    <property type="evidence" value="ECO:0007669"/>
    <property type="project" value="UniProtKB-UniRule"/>
</dbReference>
<dbReference type="Pfam" id="PF10396">
    <property type="entry name" value="TrmE_N"/>
    <property type="match status" value="1"/>
</dbReference>
<evidence type="ECO:0000313" key="14">
    <source>
        <dbReference type="Proteomes" id="UP000242329"/>
    </source>
</evidence>
<dbReference type="EC" id="3.6.-.-" evidence="10"/>
<keyword evidence="5 10" id="KW-0547">Nucleotide-binding</keyword>
<dbReference type="STRING" id="1123382.SAMN02745221_01834"/>
<dbReference type="GO" id="GO:0002098">
    <property type="term" value="P:tRNA wobble uridine modification"/>
    <property type="evidence" value="ECO:0007669"/>
    <property type="project" value="TreeGrafter"/>
</dbReference>
<feature type="binding site" evidence="10">
    <location>
        <position position="88"/>
    </location>
    <ligand>
        <name>(6S)-5-formyl-5,6,7,8-tetrahydrofolate</name>
        <dbReference type="ChEBI" id="CHEBI:57457"/>
    </ligand>
</feature>
<feature type="binding site" evidence="10">
    <location>
        <begin position="251"/>
        <end position="257"/>
    </location>
    <ligand>
        <name>GTP</name>
        <dbReference type="ChEBI" id="CHEBI:37565"/>
    </ligand>
</feature>
<evidence type="ECO:0000256" key="6">
    <source>
        <dbReference type="ARBA" id="ARBA00022801"/>
    </source>
</evidence>
<comment type="cofactor">
    <cofactor evidence="10">
        <name>K(+)</name>
        <dbReference type="ChEBI" id="CHEBI:29103"/>
    </cofactor>
    <text evidence="10">Binds 1 potassium ion per subunit.</text>
</comment>
<dbReference type="InterPro" id="IPR027368">
    <property type="entry name" value="MnmE_dom2"/>
</dbReference>
<dbReference type="CDD" id="cd14858">
    <property type="entry name" value="TrmE_N"/>
    <property type="match status" value="1"/>
</dbReference>
<evidence type="ECO:0000256" key="8">
    <source>
        <dbReference type="ARBA" id="ARBA00022958"/>
    </source>
</evidence>
<dbReference type="FunFam" id="3.30.1360.120:FF:000003">
    <property type="entry name" value="tRNA modification GTPase MnmE"/>
    <property type="match status" value="1"/>
</dbReference>
<comment type="subcellular location">
    <subcellularLocation>
        <location evidence="10">Cytoplasm</location>
    </subcellularLocation>
</comment>
<dbReference type="Gene3D" id="1.20.120.430">
    <property type="entry name" value="tRNA modification GTPase MnmE domain 2"/>
    <property type="match status" value="1"/>
</dbReference>
<evidence type="ECO:0000256" key="11">
    <source>
        <dbReference type="RuleBase" id="RU003313"/>
    </source>
</evidence>
<keyword evidence="2 10" id="KW-0963">Cytoplasm</keyword>
<dbReference type="GO" id="GO:0030488">
    <property type="term" value="P:tRNA methylation"/>
    <property type="evidence" value="ECO:0007669"/>
    <property type="project" value="TreeGrafter"/>
</dbReference>
<dbReference type="InterPro" id="IPR004520">
    <property type="entry name" value="GTPase_MnmE"/>
</dbReference>
<evidence type="ECO:0000256" key="5">
    <source>
        <dbReference type="ARBA" id="ARBA00022741"/>
    </source>
</evidence>
<dbReference type="Proteomes" id="UP000242329">
    <property type="component" value="Unassembled WGS sequence"/>
</dbReference>
<evidence type="ECO:0000256" key="9">
    <source>
        <dbReference type="ARBA" id="ARBA00023134"/>
    </source>
</evidence>
<feature type="binding site" evidence="10">
    <location>
        <position position="460"/>
    </location>
    <ligand>
        <name>(6S)-5-formyl-5,6,7,8-tetrahydrofolate</name>
        <dbReference type="ChEBI" id="CHEBI:57457"/>
    </ligand>
</feature>
<sequence length="460" mass="50928">MYINDDIAALATPPGEGGIAIIRLSGSGVIEKIDRIFKPYNAGVDIKKKAGYTLTLGWIVDEKGEYIDEVLISIMRAPRSYTGEDVVEINCHGGILAARKCLEEVLKNGIRLAEPGEFTRRAFISGRIDMSQAEAVIEVIRAKTEKGLKLALKQLKGENKADFAYLEDELTSINAAVEASIDFPDEVGEPDYDEMQARLEKVKKALEKFIEGAKMGDIYREGVSIAIVGKPNVGKSSLLNALLRKEKAIVTDIPGTTRDVIEDYINIEGIPVKIMDTAGIRETEDIVERIGVEKSSQAIEEADLVIFLLDVAAGITEEDMNIYRRLRKDNLIVLVNKEDLEEKNISEEDLARLFKGVKVIRGSVKEKTGLDELKKSIKDMIIEGRGSYEGEEMIFNIRQKIALDKAREHLVSALEGLGKVPLDCLAVDIRGALEALGEITGKNIKEEVMDRIFRDFCIGK</sequence>
<evidence type="ECO:0000256" key="2">
    <source>
        <dbReference type="ARBA" id="ARBA00022490"/>
    </source>
</evidence>
<dbReference type="Gene3D" id="3.40.50.300">
    <property type="entry name" value="P-loop containing nucleotide triphosphate hydrolases"/>
    <property type="match status" value="1"/>
</dbReference>
<keyword evidence="9 10" id="KW-0342">GTP-binding</keyword>
<dbReference type="GO" id="GO:0046872">
    <property type="term" value="F:metal ion binding"/>
    <property type="evidence" value="ECO:0007669"/>
    <property type="project" value="UniProtKB-KW"/>
</dbReference>
<evidence type="ECO:0000256" key="4">
    <source>
        <dbReference type="ARBA" id="ARBA00022723"/>
    </source>
</evidence>
<feature type="binding site" evidence="10">
    <location>
        <position position="253"/>
    </location>
    <ligand>
        <name>K(+)</name>
        <dbReference type="ChEBI" id="CHEBI:29103"/>
    </ligand>
</feature>
<evidence type="ECO:0000256" key="3">
    <source>
        <dbReference type="ARBA" id="ARBA00022694"/>
    </source>
</evidence>
<comment type="subunit">
    <text evidence="10">Homodimer. Heterotetramer of two MnmE and two MnmG subunits.</text>
</comment>
<dbReference type="GO" id="GO:0005829">
    <property type="term" value="C:cytosol"/>
    <property type="evidence" value="ECO:0007669"/>
    <property type="project" value="TreeGrafter"/>
</dbReference>
<dbReference type="NCBIfam" id="TIGR00450">
    <property type="entry name" value="mnmE_trmE_thdF"/>
    <property type="match status" value="1"/>
</dbReference>
<evidence type="ECO:0000256" key="10">
    <source>
        <dbReference type="HAMAP-Rule" id="MF_00379"/>
    </source>
</evidence>
<evidence type="ECO:0000256" key="1">
    <source>
        <dbReference type="ARBA" id="ARBA00011043"/>
    </source>
</evidence>
<dbReference type="CDD" id="cd04164">
    <property type="entry name" value="trmE"/>
    <property type="match status" value="1"/>
</dbReference>
<comment type="caution">
    <text evidence="10">Lacks conserved residue(s) required for the propagation of feature annotation.</text>
</comment>
<feature type="binding site" evidence="10">
    <location>
        <position position="256"/>
    </location>
    <ligand>
        <name>K(+)</name>
        <dbReference type="ChEBI" id="CHEBI:29103"/>
    </ligand>
</feature>
<proteinExistence type="inferred from homology"/>
<feature type="binding site" evidence="10">
    <location>
        <position position="251"/>
    </location>
    <ligand>
        <name>K(+)</name>
        <dbReference type="ChEBI" id="CHEBI:29103"/>
    </ligand>
</feature>
<evidence type="ECO:0000259" key="12">
    <source>
        <dbReference type="PROSITE" id="PS51709"/>
    </source>
</evidence>
<keyword evidence="6 10" id="KW-0378">Hydrolase</keyword>
<dbReference type="InterPro" id="IPR031168">
    <property type="entry name" value="G_TrmE"/>
</dbReference>
<protein>
    <recommendedName>
        <fullName evidence="10">tRNA modification GTPase MnmE</fullName>
        <ecNumber evidence="10">3.6.-.-</ecNumber>
    </recommendedName>
</protein>
<dbReference type="InterPro" id="IPR025867">
    <property type="entry name" value="MnmE_helical"/>
</dbReference>
<dbReference type="NCBIfam" id="NF003661">
    <property type="entry name" value="PRK05291.1-3"/>
    <property type="match status" value="1"/>
</dbReference>
<organism evidence="13 14">
    <name type="scientific">Thermosyntropha lipolytica DSM 11003</name>
    <dbReference type="NCBI Taxonomy" id="1123382"/>
    <lineage>
        <taxon>Bacteria</taxon>
        <taxon>Bacillati</taxon>
        <taxon>Bacillota</taxon>
        <taxon>Clostridia</taxon>
        <taxon>Eubacteriales</taxon>
        <taxon>Syntrophomonadaceae</taxon>
        <taxon>Thermosyntropha</taxon>
    </lineage>
</organism>
<dbReference type="Gene3D" id="3.30.1360.120">
    <property type="entry name" value="Probable tRNA modification gtpase trme, domain 1"/>
    <property type="match status" value="1"/>
</dbReference>
<dbReference type="InterPro" id="IPR006073">
    <property type="entry name" value="GTP-bd"/>
</dbReference>
<reference evidence="14" key="1">
    <citation type="submission" date="2016-11" db="EMBL/GenBank/DDBJ databases">
        <authorList>
            <person name="Varghese N."/>
            <person name="Submissions S."/>
        </authorList>
    </citation>
    <scope>NUCLEOTIDE SEQUENCE [LARGE SCALE GENOMIC DNA]</scope>
    <source>
        <strain evidence="14">DSM 11003</strain>
    </source>
</reference>
<dbReference type="OrthoDB" id="9805918at2"/>
<dbReference type="NCBIfam" id="TIGR00231">
    <property type="entry name" value="small_GTP"/>
    <property type="match status" value="1"/>
</dbReference>
<keyword evidence="8 10" id="KW-0630">Potassium</keyword>
<comment type="similarity">
    <text evidence="1 10 11">Belongs to the TRAFAC class TrmE-Era-EngA-EngB-Septin-like GTPase superfamily. TrmE GTPase family.</text>
</comment>
<dbReference type="Pfam" id="PF12631">
    <property type="entry name" value="MnmE_helical"/>
    <property type="match status" value="1"/>
</dbReference>
<feature type="binding site" evidence="10">
    <location>
        <position position="257"/>
    </location>
    <ligand>
        <name>Mg(2+)</name>
        <dbReference type="ChEBI" id="CHEBI:18420"/>
    </ligand>
</feature>
<gene>
    <name evidence="10" type="primary">mnmE</name>
    <name evidence="10" type="synonym">trmE</name>
    <name evidence="13" type="ORF">SAMN02745221_01834</name>
</gene>
<feature type="domain" description="TrmE-type G" evidence="12">
    <location>
        <begin position="222"/>
        <end position="382"/>
    </location>
</feature>
<evidence type="ECO:0000313" key="13">
    <source>
        <dbReference type="EMBL" id="SHH16438.1"/>
    </source>
</evidence>
<feature type="binding site" evidence="10">
    <location>
        <position position="236"/>
    </location>
    <ligand>
        <name>Mg(2+)</name>
        <dbReference type="ChEBI" id="CHEBI:18420"/>
    </ligand>
</feature>
<dbReference type="InterPro" id="IPR027417">
    <property type="entry name" value="P-loop_NTPase"/>
</dbReference>
<dbReference type="PANTHER" id="PTHR42714">
    <property type="entry name" value="TRNA MODIFICATION GTPASE GTPBP3"/>
    <property type="match status" value="1"/>
</dbReference>
<dbReference type="EMBL" id="FQWY01000037">
    <property type="protein sequence ID" value="SHH16438.1"/>
    <property type="molecule type" value="Genomic_DNA"/>
</dbReference>
<evidence type="ECO:0000256" key="7">
    <source>
        <dbReference type="ARBA" id="ARBA00022842"/>
    </source>
</evidence>
<comment type="function">
    <text evidence="10">Exhibits a very high intrinsic GTPase hydrolysis rate. Involved in the addition of a carboxymethylaminomethyl (cmnm) group at the wobble position (U34) of certain tRNAs, forming tRNA-cmnm(5)s(2)U34.</text>
</comment>
<dbReference type="PRINTS" id="PR00326">
    <property type="entry name" value="GTP1OBG"/>
</dbReference>
<dbReference type="SUPFAM" id="SSF52540">
    <property type="entry name" value="P-loop containing nucleoside triphosphate hydrolases"/>
    <property type="match status" value="1"/>
</dbReference>
<keyword evidence="7 10" id="KW-0460">Magnesium</keyword>
<feature type="binding site" evidence="10">
    <location>
        <begin position="276"/>
        <end position="279"/>
    </location>
    <ligand>
        <name>GTP</name>
        <dbReference type="ChEBI" id="CHEBI:37565"/>
    </ligand>
</feature>
<dbReference type="GO" id="GO:0042802">
    <property type="term" value="F:identical protein binding"/>
    <property type="evidence" value="ECO:0007669"/>
    <property type="project" value="UniProtKB-ARBA"/>
</dbReference>
<dbReference type="FunFam" id="3.40.50.300:FF:000494">
    <property type="entry name" value="tRNA modification GTPase MnmE"/>
    <property type="match status" value="1"/>
</dbReference>
<name>A0A1M5QR47_9FIRM</name>
<keyword evidence="3 10" id="KW-0819">tRNA processing</keyword>
<dbReference type="PROSITE" id="PS51709">
    <property type="entry name" value="G_TRME"/>
    <property type="match status" value="1"/>
</dbReference>
<keyword evidence="4 10" id="KW-0479">Metal-binding</keyword>
<accession>A0A1M5QR47</accession>
<feature type="binding site" evidence="10">
    <location>
        <position position="23"/>
    </location>
    <ligand>
        <name>(6S)-5-formyl-5,6,7,8-tetrahydrofolate</name>
        <dbReference type="ChEBI" id="CHEBI:57457"/>
    </ligand>
</feature>
<feature type="binding site" evidence="10">
    <location>
        <position position="232"/>
    </location>
    <ligand>
        <name>K(+)</name>
        <dbReference type="ChEBI" id="CHEBI:29103"/>
    </ligand>
</feature>
<dbReference type="GO" id="GO:0003924">
    <property type="term" value="F:GTPase activity"/>
    <property type="evidence" value="ECO:0007669"/>
    <property type="project" value="UniProtKB-UniRule"/>
</dbReference>
<dbReference type="Pfam" id="PF01926">
    <property type="entry name" value="MMR_HSR1"/>
    <property type="match status" value="1"/>
</dbReference>
<dbReference type="InterPro" id="IPR027266">
    <property type="entry name" value="TrmE/GcvT-like"/>
</dbReference>
<dbReference type="RefSeq" id="WP_073093105.1">
    <property type="nucleotide sequence ID" value="NZ_FQWY01000037.1"/>
</dbReference>
<dbReference type="HAMAP" id="MF_00379">
    <property type="entry name" value="GTPase_MnmE"/>
    <property type="match status" value="1"/>
</dbReference>
<dbReference type="PANTHER" id="PTHR42714:SF2">
    <property type="entry name" value="TRNA MODIFICATION GTPASE GTPBP3, MITOCHONDRIAL"/>
    <property type="match status" value="1"/>
</dbReference>
<dbReference type="AlphaFoldDB" id="A0A1M5QR47"/>
<keyword evidence="14" id="KW-1185">Reference proteome</keyword>
<feature type="binding site" evidence="10">
    <location>
        <position position="127"/>
    </location>
    <ligand>
        <name>(6S)-5-formyl-5,6,7,8-tetrahydrofolate</name>
        <dbReference type="ChEBI" id="CHEBI:57457"/>
    </ligand>
</feature>
<dbReference type="InterPro" id="IPR018948">
    <property type="entry name" value="GTP-bd_TrmE_N"/>
</dbReference>
<feature type="binding site" evidence="10">
    <location>
        <begin position="232"/>
        <end position="237"/>
    </location>
    <ligand>
        <name>GTP</name>
        <dbReference type="ChEBI" id="CHEBI:37565"/>
    </ligand>
</feature>
<dbReference type="InterPro" id="IPR005225">
    <property type="entry name" value="Small_GTP-bd"/>
</dbReference>